<evidence type="ECO:0000256" key="10">
    <source>
        <dbReference type="ARBA" id="ARBA00034923"/>
    </source>
</evidence>
<dbReference type="GO" id="GO:0005829">
    <property type="term" value="C:cytosol"/>
    <property type="evidence" value="ECO:0007669"/>
    <property type="project" value="TreeGrafter"/>
</dbReference>
<name>A0A1X9SWL0_9BACT</name>
<dbReference type="PROSITE" id="PS51217">
    <property type="entry name" value="UVRD_HELICASE_CTER"/>
    <property type="match status" value="1"/>
</dbReference>
<evidence type="ECO:0000256" key="9">
    <source>
        <dbReference type="ARBA" id="ARBA00034808"/>
    </source>
</evidence>
<dbReference type="GO" id="GO:0005524">
    <property type="term" value="F:ATP binding"/>
    <property type="evidence" value="ECO:0007669"/>
    <property type="project" value="UniProtKB-UniRule"/>
</dbReference>
<dbReference type="Pfam" id="PF00580">
    <property type="entry name" value="UvrD-helicase"/>
    <property type="match status" value="1"/>
</dbReference>
<dbReference type="CDD" id="cd17932">
    <property type="entry name" value="DEXQc_UvrD"/>
    <property type="match status" value="1"/>
</dbReference>
<keyword evidence="5 12" id="KW-0067">ATP-binding</keyword>
<keyword evidence="2 12" id="KW-0547">Nucleotide-binding</keyword>
<evidence type="ECO:0000313" key="15">
    <source>
        <dbReference type="EMBL" id="ARR00615.1"/>
    </source>
</evidence>
<evidence type="ECO:0000256" key="7">
    <source>
        <dbReference type="ARBA" id="ARBA00023235"/>
    </source>
</evidence>
<dbReference type="GO" id="GO:0000725">
    <property type="term" value="P:recombinational repair"/>
    <property type="evidence" value="ECO:0007669"/>
    <property type="project" value="TreeGrafter"/>
</dbReference>
<dbReference type="STRING" id="1660073.CSUIS_0800"/>
<dbReference type="PANTHER" id="PTHR11070">
    <property type="entry name" value="UVRD / RECB / PCRA DNA HELICASE FAMILY MEMBER"/>
    <property type="match status" value="1"/>
</dbReference>
<accession>A0A1X9SWL0</accession>
<dbReference type="EC" id="5.6.2.4" evidence="9"/>
<evidence type="ECO:0000259" key="13">
    <source>
        <dbReference type="PROSITE" id="PS51198"/>
    </source>
</evidence>
<keyword evidence="4 12" id="KW-0347">Helicase</keyword>
<evidence type="ECO:0000256" key="6">
    <source>
        <dbReference type="ARBA" id="ARBA00023125"/>
    </source>
</evidence>
<evidence type="ECO:0000256" key="1">
    <source>
        <dbReference type="ARBA" id="ARBA00009922"/>
    </source>
</evidence>
<dbReference type="Pfam" id="PF13361">
    <property type="entry name" value="UvrD_C"/>
    <property type="match status" value="1"/>
</dbReference>
<evidence type="ECO:0000259" key="14">
    <source>
        <dbReference type="PROSITE" id="PS51217"/>
    </source>
</evidence>
<dbReference type="RefSeq" id="WP_086297269.1">
    <property type="nucleotide sequence ID" value="NZ_CP018789.1"/>
</dbReference>
<keyword evidence="3 12" id="KW-0378">Hydrolase</keyword>
<dbReference type="InterPro" id="IPR027417">
    <property type="entry name" value="P-loop_NTPase"/>
</dbReference>
<evidence type="ECO:0000256" key="2">
    <source>
        <dbReference type="ARBA" id="ARBA00022741"/>
    </source>
</evidence>
<dbReference type="GO" id="GO:0033202">
    <property type="term" value="C:DNA helicase complex"/>
    <property type="evidence" value="ECO:0007669"/>
    <property type="project" value="TreeGrafter"/>
</dbReference>
<organism evidence="15 16">
    <name type="scientific">Campylobacter porcelli</name>
    <dbReference type="NCBI Taxonomy" id="1660073"/>
    <lineage>
        <taxon>Bacteria</taxon>
        <taxon>Pseudomonadati</taxon>
        <taxon>Campylobacterota</taxon>
        <taxon>Epsilonproteobacteria</taxon>
        <taxon>Campylobacterales</taxon>
        <taxon>Campylobacteraceae</taxon>
        <taxon>Campylobacter</taxon>
    </lineage>
</organism>
<evidence type="ECO:0000256" key="3">
    <source>
        <dbReference type="ARBA" id="ARBA00022801"/>
    </source>
</evidence>
<dbReference type="GO" id="GO:0043138">
    <property type="term" value="F:3'-5' DNA helicase activity"/>
    <property type="evidence" value="ECO:0007669"/>
    <property type="project" value="UniProtKB-EC"/>
</dbReference>
<gene>
    <name evidence="15" type="primary">rep</name>
    <name evidence="15" type="ORF">CSUIS_0800</name>
</gene>
<comment type="catalytic activity">
    <reaction evidence="8">
        <text>Couples ATP hydrolysis with the unwinding of duplex DNA by translocating in the 3'-5' direction.</text>
        <dbReference type="EC" id="5.6.2.4"/>
    </reaction>
</comment>
<feature type="domain" description="UvrD-like helicase ATP-binding" evidence="13">
    <location>
        <begin position="4"/>
        <end position="279"/>
    </location>
</feature>
<dbReference type="Gene3D" id="1.10.10.160">
    <property type="match status" value="1"/>
</dbReference>
<dbReference type="GO" id="GO:0016887">
    <property type="term" value="F:ATP hydrolysis activity"/>
    <property type="evidence" value="ECO:0007669"/>
    <property type="project" value="RHEA"/>
</dbReference>
<protein>
    <recommendedName>
        <fullName evidence="9">DNA 3'-5' helicase</fullName>
        <ecNumber evidence="9">5.6.2.4</ecNumber>
    </recommendedName>
    <alternativeName>
        <fullName evidence="10">DNA 3'-5' helicase II</fullName>
    </alternativeName>
</protein>
<proteinExistence type="inferred from homology"/>
<feature type="binding site" evidence="12">
    <location>
        <begin position="25"/>
        <end position="32"/>
    </location>
    <ligand>
        <name>ATP</name>
        <dbReference type="ChEBI" id="CHEBI:30616"/>
    </ligand>
</feature>
<comment type="similarity">
    <text evidence="1">Belongs to the helicase family. UvrD subfamily.</text>
</comment>
<dbReference type="KEGG" id="camy:CSUIS_0800"/>
<evidence type="ECO:0000256" key="11">
    <source>
        <dbReference type="ARBA" id="ARBA00048988"/>
    </source>
</evidence>
<dbReference type="Gene3D" id="1.10.486.10">
    <property type="entry name" value="PCRA, domain 4"/>
    <property type="match status" value="2"/>
</dbReference>
<dbReference type="InterPro" id="IPR013986">
    <property type="entry name" value="DExx_box_DNA_helicase_dom_sf"/>
</dbReference>
<feature type="domain" description="UvrD-like helicase C-terminal" evidence="14">
    <location>
        <begin position="280"/>
        <end position="601"/>
    </location>
</feature>
<keyword evidence="7" id="KW-0413">Isomerase</keyword>
<dbReference type="PANTHER" id="PTHR11070:SF2">
    <property type="entry name" value="ATP-DEPENDENT DNA HELICASE SRS2"/>
    <property type="match status" value="1"/>
</dbReference>
<reference evidence="16" key="1">
    <citation type="journal article" date="2017" name="Genome Biol. Evol.">
        <title>Comparative Genomic Analysis Identifies a Campylobacter Clade Deficient in Selenium Metabolism.</title>
        <authorList>
            <person name="Miller W.G."/>
            <person name="Yee E."/>
            <person name="Lopes B.S."/>
            <person name="Chapman M.H."/>
            <person name="Huynh S."/>
            <person name="Bono J.L."/>
            <person name="Parker C.T."/>
            <person name="Strachan N.J.C."/>
            <person name="Forbes K.J."/>
        </authorList>
    </citation>
    <scope>NUCLEOTIDE SEQUENCE [LARGE SCALE GENOMIC DNA]</scope>
    <source>
        <strain evidence="16">RM6137</strain>
    </source>
</reference>
<evidence type="ECO:0000256" key="5">
    <source>
        <dbReference type="ARBA" id="ARBA00022840"/>
    </source>
</evidence>
<dbReference type="EMBL" id="CP018789">
    <property type="protein sequence ID" value="ARR00615.1"/>
    <property type="molecule type" value="Genomic_DNA"/>
</dbReference>
<sequence length="675" mass="76193">MPLSKLNKEQYRAATAPMGHNLIIASAGTGKTSTIVARIAHLLNSGIKANKILLLTFTNKAASEMIERLERYFDSSTISQITAGTFHSVSNLLLKTLDKGVILKQPSELKTLLKSITDRRQFHRISDIKGYSGAYLYDIYSLFCNSCVNDESFVDWFSLNYPDQAEFAEIYDDILREFEETKANFNYADFNDLLIKMKNELKKGARIYFDEILVDEYQDTNSLQGSLIDAFNTKSLFCVGDFDQSIYAFNGANIGIIGSFKDRYLDSNMFSLNINYRSSAKILALANRVISNNPRLYPKSLKVGRQGEFKPPILLTYDELFIQYSSVAQLISDSRYNKNDIAIIFRNNSSADGLEIALKELGISCKRKGGISFFESREIKALIDLVAILVNPRDIMAFIHILEYAKGVGNAHAKELFDIISSAGHGSIIKGLRNPDKNSVKLSTKKHNYQLGLFDDFSEFIPSNRFCDLGFDDEFMASPILNYSNLNQNGAIFLYELRNLILNLDKNSSSNEIINTIIKSKIYNIIVDILATKRATLKSGNIDNELKHNAMERIISKANVLLEISNRHNNIDNFYNFLTLGKSEMSQGEGVNLLTIHASKGLEFNLVFVVDLAQGRFPNSKLMSDIEEERRLFYVAVTRAKDELVLSYAKYDKIRKVQYQPSCFLVEAGMAKPSI</sequence>
<dbReference type="SUPFAM" id="SSF52540">
    <property type="entry name" value="P-loop containing nucleoside triphosphate hydrolases"/>
    <property type="match status" value="1"/>
</dbReference>
<dbReference type="InterPro" id="IPR000212">
    <property type="entry name" value="DNA_helicase_UvrD/REP"/>
</dbReference>
<dbReference type="PROSITE" id="PS51198">
    <property type="entry name" value="UVRD_HELICASE_ATP_BIND"/>
    <property type="match status" value="1"/>
</dbReference>
<evidence type="ECO:0000313" key="16">
    <source>
        <dbReference type="Proteomes" id="UP000194260"/>
    </source>
</evidence>
<dbReference type="GO" id="GO:0003677">
    <property type="term" value="F:DNA binding"/>
    <property type="evidence" value="ECO:0007669"/>
    <property type="project" value="UniProtKB-KW"/>
</dbReference>
<dbReference type="Proteomes" id="UP000194260">
    <property type="component" value="Chromosome"/>
</dbReference>
<evidence type="ECO:0000256" key="12">
    <source>
        <dbReference type="PROSITE-ProRule" id="PRU00560"/>
    </source>
</evidence>
<evidence type="ECO:0000256" key="4">
    <source>
        <dbReference type="ARBA" id="ARBA00022806"/>
    </source>
</evidence>
<comment type="catalytic activity">
    <reaction evidence="11">
        <text>ATP + H2O = ADP + phosphate + H(+)</text>
        <dbReference type="Rhea" id="RHEA:13065"/>
        <dbReference type="ChEBI" id="CHEBI:15377"/>
        <dbReference type="ChEBI" id="CHEBI:15378"/>
        <dbReference type="ChEBI" id="CHEBI:30616"/>
        <dbReference type="ChEBI" id="CHEBI:43474"/>
        <dbReference type="ChEBI" id="CHEBI:456216"/>
        <dbReference type="EC" id="5.6.2.4"/>
    </reaction>
</comment>
<dbReference type="AlphaFoldDB" id="A0A1X9SWL0"/>
<dbReference type="Gene3D" id="3.40.50.300">
    <property type="entry name" value="P-loop containing nucleotide triphosphate hydrolases"/>
    <property type="match status" value="3"/>
</dbReference>
<keyword evidence="6" id="KW-0238">DNA-binding</keyword>
<dbReference type="InterPro" id="IPR014017">
    <property type="entry name" value="DNA_helicase_UvrD-like_C"/>
</dbReference>
<evidence type="ECO:0000256" key="8">
    <source>
        <dbReference type="ARBA" id="ARBA00034617"/>
    </source>
</evidence>
<dbReference type="InterPro" id="IPR014016">
    <property type="entry name" value="UvrD-like_ATP-bd"/>
</dbReference>